<dbReference type="EMBL" id="RBWV01000010">
    <property type="protein sequence ID" value="RKS77469.1"/>
    <property type="molecule type" value="Genomic_DNA"/>
</dbReference>
<dbReference type="InterPro" id="IPR014347">
    <property type="entry name" value="Tautomerase/MIF_sf"/>
</dbReference>
<dbReference type="AlphaFoldDB" id="A0A420XRN0"/>
<dbReference type="Proteomes" id="UP000281955">
    <property type="component" value="Unassembled WGS sequence"/>
</dbReference>
<comment type="caution">
    <text evidence="1">The sequence shown here is derived from an EMBL/GenBank/DDBJ whole genome shotgun (WGS) entry which is preliminary data.</text>
</comment>
<dbReference type="OrthoDB" id="9804765at2"/>
<organism evidence="1 2">
    <name type="scientific">Motilibacter peucedani</name>
    <dbReference type="NCBI Taxonomy" id="598650"/>
    <lineage>
        <taxon>Bacteria</taxon>
        <taxon>Bacillati</taxon>
        <taxon>Actinomycetota</taxon>
        <taxon>Actinomycetes</taxon>
        <taxon>Motilibacterales</taxon>
        <taxon>Motilibacteraceae</taxon>
        <taxon>Motilibacter</taxon>
    </lineage>
</organism>
<dbReference type="Pfam" id="PF14552">
    <property type="entry name" value="Tautomerase_2"/>
    <property type="match status" value="1"/>
</dbReference>
<accession>A0A420XRN0</accession>
<keyword evidence="2" id="KW-1185">Reference proteome</keyword>
<evidence type="ECO:0000313" key="2">
    <source>
        <dbReference type="Proteomes" id="UP000281955"/>
    </source>
</evidence>
<dbReference type="RefSeq" id="WP_121192507.1">
    <property type="nucleotide sequence ID" value="NZ_RBWV01000010.1"/>
</dbReference>
<proteinExistence type="predicted"/>
<protein>
    <submittedName>
        <fullName evidence="1">Tautomerase-like protein</fullName>
    </submittedName>
</protein>
<evidence type="ECO:0000313" key="1">
    <source>
        <dbReference type="EMBL" id="RKS77469.1"/>
    </source>
</evidence>
<dbReference type="PANTHER" id="PTHR38460">
    <property type="entry name" value="TAUTOMERASE YOLI-RELATED"/>
    <property type="match status" value="1"/>
</dbReference>
<gene>
    <name evidence="1" type="ORF">CLV35_1155</name>
</gene>
<dbReference type="InterPro" id="IPR037479">
    <property type="entry name" value="Tauto_MSAD"/>
</dbReference>
<reference evidence="1 2" key="1">
    <citation type="submission" date="2018-10" db="EMBL/GenBank/DDBJ databases">
        <title>Genomic Encyclopedia of Archaeal and Bacterial Type Strains, Phase II (KMG-II): from individual species to whole genera.</title>
        <authorList>
            <person name="Goeker M."/>
        </authorList>
    </citation>
    <scope>NUCLEOTIDE SEQUENCE [LARGE SCALE GENOMIC DNA]</scope>
    <source>
        <strain evidence="1 2">RP-AC37</strain>
    </source>
</reference>
<dbReference type="SUPFAM" id="SSF55331">
    <property type="entry name" value="Tautomerase/MIF"/>
    <property type="match status" value="1"/>
</dbReference>
<dbReference type="PANTHER" id="PTHR38460:SF1">
    <property type="entry name" value="TAUTOMERASE YOLI-RELATED"/>
    <property type="match status" value="1"/>
</dbReference>
<dbReference type="InParanoid" id="A0A420XRN0"/>
<name>A0A420XRN0_9ACTN</name>
<dbReference type="Gene3D" id="3.30.429.10">
    <property type="entry name" value="Macrophage Migration Inhibitory Factor"/>
    <property type="match status" value="1"/>
</dbReference>
<sequence>MPLIQVDLDRDLFDSSHEALSEAIHQAQLDSLGVPADDLFQVFRPHGPGELVFSPTYGGVDRQRLVLIRITMVHMYPVSKKRELYEALVHRLGEAGVRAEDLLVSVVENGFEDWYAGRL</sequence>